<evidence type="ECO:0000313" key="2">
    <source>
        <dbReference type="EMBL" id="KKN51953.1"/>
    </source>
</evidence>
<dbReference type="InterPro" id="IPR017900">
    <property type="entry name" value="4Fe4S_Fe_S_CS"/>
</dbReference>
<feature type="domain" description="4Fe-4S ferredoxin-type" evidence="1">
    <location>
        <begin position="223"/>
        <end position="252"/>
    </location>
</feature>
<evidence type="ECO:0000259" key="1">
    <source>
        <dbReference type="PROSITE" id="PS51379"/>
    </source>
</evidence>
<dbReference type="InterPro" id="IPR057431">
    <property type="entry name" value="LdpA_Fe-S-bd"/>
</dbReference>
<dbReference type="PROSITE" id="PS00198">
    <property type="entry name" value="4FE4S_FER_1"/>
    <property type="match status" value="1"/>
</dbReference>
<sequence length="271" mass="30712">MARPLWFVKLLKKTFPNIKFLAKLTNLPILGSILDYLLFQGDHIIYLPQVRSIKINQSLGEYDEVVLPSQVLKHFIEKAKHHFVMNFCICRSSMKCEDYPIELGCLFLGEAVLDINPQLGKLVTKEEAFDHEKKCEDAGLVHMIGRNKLDAQWLGVKKGEKLLSICNCDPCCCLWRVSPILAPRIGNKIKKMKGVNVKVSDRCKGCGICTKGYCFVDAIHMIRDKAIITQICRGCGRCISVCPHEAIELTINDENYIKNSIEEIDEIIDVT</sequence>
<dbReference type="Gene3D" id="3.30.70.20">
    <property type="match status" value="1"/>
</dbReference>
<gene>
    <name evidence="2" type="ORF">LCGC14_0617340</name>
</gene>
<dbReference type="AlphaFoldDB" id="A0A0F9UEC5"/>
<accession>A0A0F9UEC5</accession>
<comment type="caution">
    <text evidence="2">The sequence shown here is derived from an EMBL/GenBank/DDBJ whole genome shotgun (WGS) entry which is preliminary data.</text>
</comment>
<dbReference type="SUPFAM" id="SSF54862">
    <property type="entry name" value="4Fe-4S ferredoxins"/>
    <property type="match status" value="1"/>
</dbReference>
<protein>
    <recommendedName>
        <fullName evidence="1">4Fe-4S ferredoxin-type domain-containing protein</fullName>
    </recommendedName>
</protein>
<dbReference type="PROSITE" id="PS51379">
    <property type="entry name" value="4FE4S_FER_2"/>
    <property type="match status" value="2"/>
</dbReference>
<feature type="non-terminal residue" evidence="2">
    <location>
        <position position="271"/>
    </location>
</feature>
<dbReference type="EMBL" id="LAZR01001041">
    <property type="protein sequence ID" value="KKN51953.1"/>
    <property type="molecule type" value="Genomic_DNA"/>
</dbReference>
<proteinExistence type="predicted"/>
<name>A0A0F9UEC5_9ZZZZ</name>
<dbReference type="Pfam" id="PF25160">
    <property type="entry name" value="LdpA_Fe-S-bd"/>
    <property type="match status" value="1"/>
</dbReference>
<feature type="domain" description="4Fe-4S ferredoxin-type" evidence="1">
    <location>
        <begin position="193"/>
        <end position="221"/>
    </location>
</feature>
<dbReference type="InterPro" id="IPR017896">
    <property type="entry name" value="4Fe4S_Fe-S-bd"/>
</dbReference>
<organism evidence="2">
    <name type="scientific">marine sediment metagenome</name>
    <dbReference type="NCBI Taxonomy" id="412755"/>
    <lineage>
        <taxon>unclassified sequences</taxon>
        <taxon>metagenomes</taxon>
        <taxon>ecological metagenomes</taxon>
    </lineage>
</organism>
<reference evidence="2" key="1">
    <citation type="journal article" date="2015" name="Nature">
        <title>Complex archaea that bridge the gap between prokaryotes and eukaryotes.</title>
        <authorList>
            <person name="Spang A."/>
            <person name="Saw J.H."/>
            <person name="Jorgensen S.L."/>
            <person name="Zaremba-Niedzwiedzka K."/>
            <person name="Martijn J."/>
            <person name="Lind A.E."/>
            <person name="van Eijk R."/>
            <person name="Schleper C."/>
            <person name="Guy L."/>
            <person name="Ettema T.J."/>
        </authorList>
    </citation>
    <scope>NUCLEOTIDE SEQUENCE</scope>
</reference>